<dbReference type="Gene3D" id="1.10.238.160">
    <property type="match status" value="1"/>
</dbReference>
<dbReference type="Proteomes" id="UP000052230">
    <property type="component" value="Unassembled WGS sequence"/>
</dbReference>
<dbReference type="Proteomes" id="UP000653002">
    <property type="component" value="Unassembled WGS sequence"/>
</dbReference>
<name>A0A0U5FCC5_XANCI</name>
<dbReference type="InterPro" id="IPR010260">
    <property type="entry name" value="AlpA"/>
</dbReference>
<comment type="caution">
    <text evidence="1">The sequence shown here is derived from an EMBL/GenBank/DDBJ whole genome shotgun (WGS) entry which is preliminary data.</text>
</comment>
<dbReference type="EMBL" id="JAABFR010000589">
    <property type="protein sequence ID" value="MBD4336153.1"/>
    <property type="molecule type" value="Genomic_DNA"/>
</dbReference>
<reference evidence="1 3" key="1">
    <citation type="submission" date="2014-09" db="EMBL/GenBank/DDBJ databases">
        <authorList>
            <person name="Regsiter A."/>
        </authorList>
    </citation>
    <scope>NUCLEOTIDE SEQUENCE [LARGE SCALE GENOMIC DNA]</scope>
</reference>
<proteinExistence type="predicted"/>
<dbReference type="EMBL" id="CCXZ01000115">
    <property type="protein sequence ID" value="CEG15943.1"/>
    <property type="molecule type" value="Genomic_DNA"/>
</dbReference>
<gene>
    <name evidence="2" type="ORF">GUH15_08835</name>
    <name evidence="1" type="ORF">XAC3562_230049</name>
</gene>
<dbReference type="Pfam" id="PF05930">
    <property type="entry name" value="Phage_AlpA"/>
    <property type="match status" value="1"/>
</dbReference>
<protein>
    <submittedName>
        <fullName evidence="2">AlpA family phage regulatory protein</fullName>
    </submittedName>
</protein>
<evidence type="ECO:0000313" key="1">
    <source>
        <dbReference type="EMBL" id="CEG15943.1"/>
    </source>
</evidence>
<evidence type="ECO:0000313" key="2">
    <source>
        <dbReference type="EMBL" id="MBD4336153.1"/>
    </source>
</evidence>
<accession>A0A0U5FCC5</accession>
<keyword evidence="3" id="KW-1185">Reference proteome</keyword>
<evidence type="ECO:0000313" key="3">
    <source>
        <dbReference type="Proteomes" id="UP000052230"/>
    </source>
</evidence>
<reference evidence="2" key="2">
    <citation type="submission" date="2020-01" db="EMBL/GenBank/DDBJ databases">
        <authorList>
            <person name="Richard D."/>
        </authorList>
    </citation>
    <scope>NUCLEOTIDE SEQUENCE</scope>
    <source>
        <strain evidence="2">JP541</strain>
    </source>
</reference>
<dbReference type="AlphaFoldDB" id="A0A0U5FCC5"/>
<dbReference type="RefSeq" id="WP_045713885.1">
    <property type="nucleotide sequence ID" value="NZ_CAVLHO010000076.1"/>
</dbReference>
<sequence>MQQHDLITGSQAARIAGISRTQVGRLAASGDFPAAVKFSARIILWNRVEVQAWADWHREQDAPDPVDDE</sequence>
<organism evidence="1 3">
    <name type="scientific">Xanthomonas citri pv. citri</name>
    <dbReference type="NCBI Taxonomy" id="611301"/>
    <lineage>
        <taxon>Bacteria</taxon>
        <taxon>Pseudomonadati</taxon>
        <taxon>Pseudomonadota</taxon>
        <taxon>Gammaproteobacteria</taxon>
        <taxon>Lysobacterales</taxon>
        <taxon>Lysobacteraceae</taxon>
        <taxon>Xanthomonas</taxon>
    </lineage>
</organism>